<keyword evidence="2" id="KW-1185">Reference proteome</keyword>
<evidence type="ECO:0000313" key="1">
    <source>
        <dbReference type="EMBL" id="KXB60015.1"/>
    </source>
</evidence>
<proteinExistence type="predicted"/>
<gene>
    <name evidence="1" type="ORF">HMPREF1866_00798</name>
</gene>
<organism evidence="1 2">
    <name type="scientific">Lachnoanaerobaculum saburreum</name>
    <dbReference type="NCBI Taxonomy" id="467210"/>
    <lineage>
        <taxon>Bacteria</taxon>
        <taxon>Bacillati</taxon>
        <taxon>Bacillota</taxon>
        <taxon>Clostridia</taxon>
        <taxon>Lachnospirales</taxon>
        <taxon>Lachnospiraceae</taxon>
        <taxon>Lachnoanaerobaculum</taxon>
    </lineage>
</organism>
<dbReference type="AlphaFoldDB" id="A0A133ZX50"/>
<protein>
    <submittedName>
        <fullName evidence="1">Uncharacterized protein</fullName>
    </submittedName>
</protein>
<dbReference type="Proteomes" id="UP000070394">
    <property type="component" value="Unassembled WGS sequence"/>
</dbReference>
<evidence type="ECO:0000313" key="2">
    <source>
        <dbReference type="Proteomes" id="UP000070394"/>
    </source>
</evidence>
<name>A0A133ZX50_9FIRM</name>
<accession>A0A133ZX50</accession>
<dbReference type="EMBL" id="LSDA01000020">
    <property type="protein sequence ID" value="KXB60015.1"/>
    <property type="molecule type" value="Genomic_DNA"/>
</dbReference>
<reference evidence="2" key="1">
    <citation type="submission" date="2016-01" db="EMBL/GenBank/DDBJ databases">
        <authorList>
            <person name="Mitreva M."/>
            <person name="Pepin K.H."/>
            <person name="Mihindukulasuriya K.A."/>
            <person name="Fulton R."/>
            <person name="Fronick C."/>
            <person name="O'Laughlin M."/>
            <person name="Miner T."/>
            <person name="Herter B."/>
            <person name="Rosa B.A."/>
            <person name="Cordes M."/>
            <person name="Tomlinson C."/>
            <person name="Wollam A."/>
            <person name="Palsikar V.B."/>
            <person name="Mardis E.R."/>
            <person name="Wilson R.K."/>
        </authorList>
    </citation>
    <scope>NUCLEOTIDE SEQUENCE [LARGE SCALE GENOMIC DNA]</scope>
    <source>
        <strain evidence="2">DNF00896</strain>
    </source>
</reference>
<comment type="caution">
    <text evidence="1">The sequence shown here is derived from an EMBL/GenBank/DDBJ whole genome shotgun (WGS) entry which is preliminary data.</text>
</comment>
<sequence>MKTYHRQQIDFINLRSLQERSCRLFYCVLGMLTGSKKEVKDVSRRQGI</sequence>